<reference evidence="5" key="1">
    <citation type="submission" date="2022-07" db="EMBL/GenBank/DDBJ databases">
        <authorList>
            <person name="Trinca V."/>
            <person name="Uliana J.V.C."/>
            <person name="Torres T.T."/>
            <person name="Ward R.J."/>
            <person name="Monesi N."/>
        </authorList>
    </citation>
    <scope>NUCLEOTIDE SEQUENCE</scope>
    <source>
        <strain evidence="5">HSMRA1968</strain>
        <tissue evidence="5">Whole embryos</tissue>
    </source>
</reference>
<dbReference type="CDD" id="cd00051">
    <property type="entry name" value="EFh"/>
    <property type="match status" value="1"/>
</dbReference>
<dbReference type="InterPro" id="IPR018247">
    <property type="entry name" value="EF_Hand_1_Ca_BS"/>
</dbReference>
<sequence length="231" mass="25924">MTQNESELINKSRRALSNGQNKKPIEKLRLLCLARGATGIYGLGRIVLLDDGIVTSNTQSLLSCDAPFKAFRRMDDDGNKQLSLEEFIKGLKDTGMDCSEEESTDIFNEFDTDGSGTIDMSEFLIQLRPPMNQARISVIEQCFKKLDKTGDGVVTIDDLKNVYSVKHHPLYISGEESEENILKKFLATFEVGGDVDAKVTHEEFMNYYSGISASIDHDGYFDLLLRQAYKL</sequence>
<keyword evidence="6" id="KW-1185">Reference proteome</keyword>
<name>A0A9Q0S372_9DIPT</name>
<dbReference type="GO" id="GO:0005509">
    <property type="term" value="F:calcium ion binding"/>
    <property type="evidence" value="ECO:0007669"/>
    <property type="project" value="InterPro"/>
</dbReference>
<dbReference type="Pfam" id="PF13499">
    <property type="entry name" value="EF-hand_7"/>
    <property type="match status" value="1"/>
</dbReference>
<dbReference type="AlphaFoldDB" id="A0A9Q0S372"/>
<accession>A0A9Q0S372</accession>
<dbReference type="OrthoDB" id="444540at2759"/>
<dbReference type="InterPro" id="IPR002048">
    <property type="entry name" value="EF_hand_dom"/>
</dbReference>
<evidence type="ECO:0000259" key="4">
    <source>
        <dbReference type="PROSITE" id="PS50222"/>
    </source>
</evidence>
<dbReference type="PANTHER" id="PTHR34524:SF6">
    <property type="entry name" value="CALCYPHOSINE LIKE"/>
    <property type="match status" value="1"/>
</dbReference>
<dbReference type="EMBL" id="WJQU01000002">
    <property type="protein sequence ID" value="KAJ6643004.1"/>
    <property type="molecule type" value="Genomic_DNA"/>
</dbReference>
<organism evidence="5 6">
    <name type="scientific">Pseudolycoriella hygida</name>
    <dbReference type="NCBI Taxonomy" id="35572"/>
    <lineage>
        <taxon>Eukaryota</taxon>
        <taxon>Metazoa</taxon>
        <taxon>Ecdysozoa</taxon>
        <taxon>Arthropoda</taxon>
        <taxon>Hexapoda</taxon>
        <taxon>Insecta</taxon>
        <taxon>Pterygota</taxon>
        <taxon>Neoptera</taxon>
        <taxon>Endopterygota</taxon>
        <taxon>Diptera</taxon>
        <taxon>Nematocera</taxon>
        <taxon>Sciaroidea</taxon>
        <taxon>Sciaridae</taxon>
        <taxon>Pseudolycoriella</taxon>
    </lineage>
</organism>
<dbReference type="FunFam" id="1.10.238.10:FF:000178">
    <property type="entry name" value="Calmodulin-2 A"/>
    <property type="match status" value="1"/>
</dbReference>
<dbReference type="PROSITE" id="PS00018">
    <property type="entry name" value="EF_HAND_1"/>
    <property type="match status" value="2"/>
</dbReference>
<keyword evidence="1" id="KW-0479">Metal-binding</keyword>
<feature type="domain" description="EF-hand" evidence="4">
    <location>
        <begin position="134"/>
        <end position="169"/>
    </location>
</feature>
<dbReference type="PROSITE" id="PS50222">
    <property type="entry name" value="EF_HAND_2"/>
    <property type="match status" value="3"/>
</dbReference>
<dbReference type="InterPro" id="IPR011992">
    <property type="entry name" value="EF-hand-dom_pair"/>
</dbReference>
<evidence type="ECO:0000256" key="1">
    <source>
        <dbReference type="ARBA" id="ARBA00022723"/>
    </source>
</evidence>
<dbReference type="Pfam" id="PF13202">
    <property type="entry name" value="EF-hand_5"/>
    <property type="match status" value="1"/>
</dbReference>
<dbReference type="Proteomes" id="UP001151699">
    <property type="component" value="Chromosome B"/>
</dbReference>
<evidence type="ECO:0000256" key="3">
    <source>
        <dbReference type="ARBA" id="ARBA00022837"/>
    </source>
</evidence>
<dbReference type="Gene3D" id="1.10.238.10">
    <property type="entry name" value="EF-hand"/>
    <property type="match status" value="2"/>
</dbReference>
<evidence type="ECO:0000313" key="5">
    <source>
        <dbReference type="EMBL" id="KAJ6643004.1"/>
    </source>
</evidence>
<evidence type="ECO:0000256" key="2">
    <source>
        <dbReference type="ARBA" id="ARBA00022737"/>
    </source>
</evidence>
<evidence type="ECO:0000313" key="6">
    <source>
        <dbReference type="Proteomes" id="UP001151699"/>
    </source>
</evidence>
<feature type="domain" description="EF-hand" evidence="4">
    <location>
        <begin position="69"/>
        <end position="97"/>
    </location>
</feature>
<dbReference type="SUPFAM" id="SSF47473">
    <property type="entry name" value="EF-hand"/>
    <property type="match status" value="1"/>
</dbReference>
<dbReference type="PANTHER" id="PTHR34524">
    <property type="entry name" value="CALCYPHOSIN"/>
    <property type="match status" value="1"/>
</dbReference>
<keyword evidence="2" id="KW-0677">Repeat</keyword>
<proteinExistence type="predicted"/>
<protein>
    <submittedName>
        <fullName evidence="5">Calcyphosin-like protein</fullName>
    </submittedName>
</protein>
<dbReference type="InterPro" id="IPR051581">
    <property type="entry name" value="Ca-bind"/>
</dbReference>
<dbReference type="GO" id="GO:0043226">
    <property type="term" value="C:organelle"/>
    <property type="evidence" value="ECO:0007669"/>
    <property type="project" value="UniProtKB-ARBA"/>
</dbReference>
<comment type="caution">
    <text evidence="5">The sequence shown here is derived from an EMBL/GenBank/DDBJ whole genome shotgun (WGS) entry which is preliminary data.</text>
</comment>
<dbReference type="SMART" id="SM00054">
    <property type="entry name" value="EFh"/>
    <property type="match status" value="3"/>
</dbReference>
<gene>
    <name evidence="5" type="primary">Capsl</name>
    <name evidence="5" type="ORF">Bhyg_07960</name>
</gene>
<keyword evidence="3" id="KW-0106">Calcium</keyword>
<feature type="domain" description="EF-hand" evidence="4">
    <location>
        <begin position="98"/>
        <end position="133"/>
    </location>
</feature>